<dbReference type="GO" id="GO:0005509">
    <property type="term" value="F:calcium ion binding"/>
    <property type="evidence" value="ECO:0007669"/>
    <property type="project" value="InterPro"/>
</dbReference>
<comment type="subcellular location">
    <subcellularLocation>
        <location evidence="1">Secreted</location>
    </subcellularLocation>
</comment>
<reference evidence="4" key="1">
    <citation type="submission" date="2020-10" db="EMBL/GenBank/DDBJ databases">
        <authorList>
            <person name="Castelo-Branco R."/>
            <person name="Eusebio N."/>
            <person name="Adriana R."/>
            <person name="Vieira A."/>
            <person name="Brugerolle De Fraissinette N."/>
            <person name="Rezende De Castro R."/>
            <person name="Schneider M.P."/>
            <person name="Vasconcelos V."/>
            <person name="Leao P.N."/>
        </authorList>
    </citation>
    <scope>NUCLEOTIDE SEQUENCE</scope>
    <source>
        <strain evidence="4">LEGE 11467</strain>
    </source>
</reference>
<dbReference type="InterPro" id="IPR050557">
    <property type="entry name" value="RTX_toxin/Mannuronan_C5-epim"/>
</dbReference>
<dbReference type="EMBL" id="JADEXN010000079">
    <property type="protein sequence ID" value="MBE9040380.1"/>
    <property type="molecule type" value="Genomic_DNA"/>
</dbReference>
<feature type="region of interest" description="Disordered" evidence="3">
    <location>
        <begin position="290"/>
        <end position="336"/>
    </location>
</feature>
<evidence type="ECO:0000313" key="4">
    <source>
        <dbReference type="EMBL" id="MBE9040380.1"/>
    </source>
</evidence>
<dbReference type="RefSeq" id="WP_264320628.1">
    <property type="nucleotide sequence ID" value="NZ_JADEXN010000079.1"/>
</dbReference>
<name>A0A928VZ77_9CYAN</name>
<protein>
    <submittedName>
        <fullName evidence="4">Uncharacterized protein</fullName>
    </submittedName>
</protein>
<organism evidence="4 5">
    <name type="scientific">Zarconia navalis LEGE 11467</name>
    <dbReference type="NCBI Taxonomy" id="1828826"/>
    <lineage>
        <taxon>Bacteria</taxon>
        <taxon>Bacillati</taxon>
        <taxon>Cyanobacteriota</taxon>
        <taxon>Cyanophyceae</taxon>
        <taxon>Oscillatoriophycideae</taxon>
        <taxon>Oscillatoriales</taxon>
        <taxon>Oscillatoriales incertae sedis</taxon>
        <taxon>Zarconia</taxon>
        <taxon>Zarconia navalis</taxon>
    </lineage>
</organism>
<dbReference type="AlphaFoldDB" id="A0A928VZ77"/>
<dbReference type="Pfam" id="PF00353">
    <property type="entry name" value="HemolysinCabind"/>
    <property type="match status" value="2"/>
</dbReference>
<dbReference type="PROSITE" id="PS00330">
    <property type="entry name" value="HEMOLYSIN_CALCIUM"/>
    <property type="match status" value="1"/>
</dbReference>
<dbReference type="InterPro" id="IPR001343">
    <property type="entry name" value="Hemolysn_Ca-bd"/>
</dbReference>
<keyword evidence="5" id="KW-1185">Reference proteome</keyword>
<dbReference type="Proteomes" id="UP000621799">
    <property type="component" value="Unassembled WGS sequence"/>
</dbReference>
<evidence type="ECO:0000256" key="2">
    <source>
        <dbReference type="ARBA" id="ARBA00022525"/>
    </source>
</evidence>
<dbReference type="SUPFAM" id="SSF51120">
    <property type="entry name" value="beta-Roll"/>
    <property type="match status" value="2"/>
</dbReference>
<dbReference type="PANTHER" id="PTHR38340">
    <property type="entry name" value="S-LAYER PROTEIN"/>
    <property type="match status" value="1"/>
</dbReference>
<evidence type="ECO:0000256" key="1">
    <source>
        <dbReference type="ARBA" id="ARBA00004613"/>
    </source>
</evidence>
<dbReference type="GO" id="GO:0005615">
    <property type="term" value="C:extracellular space"/>
    <property type="evidence" value="ECO:0007669"/>
    <property type="project" value="InterPro"/>
</dbReference>
<sequence length="426" mass="45728">MQDTHFLRPSGSVSNDNFAFAQGGLVTENYSHQPSLDVLEDDADVVLEDGIAEAFAEAQSTFSRDDAFTALFSETGIVVEAESGSFNGTAKSKAKVTAAFEVGAHETFSFDAIADLSIDAKEIENPDAEYSRARSGASFLLLDVTDSNNPQIVDYSAATGRLISSQKVGRVRLGSTGNVTLIERQIDRDVDGNNGTDSVEAFVVARYERRFNRDTRLALIQVDASTVKVVEDALIDRLGSGVSYGSIRNDRLRGNNRSNKIYASLGNDRLFGYGGDDILEAGRGNDRAVGGRGNDKINGARGNDNLFGGPGNDEILGGEDDDTLTGGRGSDTMTGGDGSDTFVFVRNRSLRSGEVDIITDFEPGVDTIEFRGWSGLNPQAWFNDAIADDRFVNTSDGTRFFSNYGGEVLFEGISVNDLSGSDFSFA</sequence>
<accession>A0A928VZ77</accession>
<gene>
    <name evidence="4" type="ORF">IQ235_06185</name>
</gene>
<dbReference type="PANTHER" id="PTHR38340:SF1">
    <property type="entry name" value="S-LAYER PROTEIN"/>
    <property type="match status" value="1"/>
</dbReference>
<proteinExistence type="predicted"/>
<dbReference type="InterPro" id="IPR018511">
    <property type="entry name" value="Hemolysin-typ_Ca-bd_CS"/>
</dbReference>
<evidence type="ECO:0000256" key="3">
    <source>
        <dbReference type="SAM" id="MobiDB-lite"/>
    </source>
</evidence>
<dbReference type="PRINTS" id="PR00313">
    <property type="entry name" value="CABNDNGRPT"/>
</dbReference>
<dbReference type="InterPro" id="IPR011049">
    <property type="entry name" value="Serralysin-like_metalloprot_C"/>
</dbReference>
<comment type="caution">
    <text evidence="4">The sequence shown here is derived from an EMBL/GenBank/DDBJ whole genome shotgun (WGS) entry which is preliminary data.</text>
</comment>
<keyword evidence="2" id="KW-0964">Secreted</keyword>
<evidence type="ECO:0000313" key="5">
    <source>
        <dbReference type="Proteomes" id="UP000621799"/>
    </source>
</evidence>
<dbReference type="Gene3D" id="2.150.10.10">
    <property type="entry name" value="Serralysin-like metalloprotease, C-terminal"/>
    <property type="match status" value="2"/>
</dbReference>